<feature type="domain" description="Glycosyl hydrolase family 32 N-terminal" evidence="6">
    <location>
        <begin position="14"/>
        <end position="121"/>
    </location>
</feature>
<dbReference type="PANTHER" id="PTHR42800">
    <property type="entry name" value="EXOINULINASE INUD (AFU_ORTHOLOGUE AFUA_5G00480)"/>
    <property type="match status" value="1"/>
</dbReference>
<dbReference type="CDD" id="cd18622">
    <property type="entry name" value="GH32_Inu-like"/>
    <property type="match status" value="1"/>
</dbReference>
<accession>A0ABU1IYQ3</accession>
<evidence type="ECO:0000313" key="9">
    <source>
        <dbReference type="Proteomes" id="UP001185028"/>
    </source>
</evidence>
<dbReference type="InterPro" id="IPR013189">
    <property type="entry name" value="Glyco_hydro_32_C"/>
</dbReference>
<evidence type="ECO:0000256" key="5">
    <source>
        <dbReference type="SAM" id="MobiDB-lite"/>
    </source>
</evidence>
<dbReference type="InterPro" id="IPR013320">
    <property type="entry name" value="ConA-like_dom_sf"/>
</dbReference>
<dbReference type="SUPFAM" id="SSF49899">
    <property type="entry name" value="Concanavalin A-like lectins/glucanases"/>
    <property type="match status" value="1"/>
</dbReference>
<sequence length="517" mass="59019">METFDVQLYKPKLHFSPGQNWINDPNGLVYFEGEYHLFYQYHPHSTVSSTMHWGHAVSTDLIQWKELDVALHPDEQGTIFSGSVVVDWNNTSGLFPDEPGLVAIYTSHLEPIDRNSQQTDRYTQQTESMGHENPGGEVFSTAAPDTVSAPPYLDGQCIAFSHDRGRTWTKYEGNPVLTSSTDRDVRDPKVFWYRPKGYWVMVVATGQNVSFYTSRNLLDWKLESRFGEGFGSHEGVWECPDLFRLPIEGTESWKWVLLVSTGDQPELGNGSRTQYFVGSFDGRQFMPEYNRIQWLDYGRDNYAGVSFSDIPEQDGRRIYMGWMNNWRYARELPAGDWNGAMTLPRTLCLRPLKNQLLICQRPVAELDRYFTEKHKLSGITVSNKQPYELITAAAIADIRLRAQHDGLDELTVTIHHTAEQYTTIGYHATSELLSVRREHSGRSDFDPLFARGQQVHIPYSSHLNLRIVLDSCSVEVFAGDGMYAITSLIFPDQACQRIVIQSRGGDARLYDSFIYTG</sequence>
<dbReference type="InterPro" id="IPR013148">
    <property type="entry name" value="Glyco_hydro_32_N"/>
</dbReference>
<comment type="similarity">
    <text evidence="1 4">Belongs to the glycosyl hydrolase 32 family.</text>
</comment>
<reference evidence="8 9" key="1">
    <citation type="submission" date="2023-07" db="EMBL/GenBank/DDBJ databases">
        <title>Genomic Encyclopedia of Type Strains, Phase IV (KMG-IV): sequencing the most valuable type-strain genomes for metagenomic binning, comparative biology and taxonomic classification.</title>
        <authorList>
            <person name="Goeker M."/>
        </authorList>
    </citation>
    <scope>NUCLEOTIDE SEQUENCE [LARGE SCALE GENOMIC DNA]</scope>
    <source>
        <strain evidence="8 9">DSM 22170</strain>
    </source>
</reference>
<feature type="region of interest" description="Disordered" evidence="5">
    <location>
        <begin position="115"/>
        <end position="136"/>
    </location>
</feature>
<evidence type="ECO:0000259" key="7">
    <source>
        <dbReference type="Pfam" id="PF08244"/>
    </source>
</evidence>
<gene>
    <name evidence="8" type="ORF">JOC58_002273</name>
</gene>
<dbReference type="InterPro" id="IPR018053">
    <property type="entry name" value="Glyco_hydro_32_AS"/>
</dbReference>
<protein>
    <submittedName>
        <fullName evidence="8">Sucrose-6-phosphate hydrolase SacC (GH32 family)</fullName>
    </submittedName>
</protein>
<evidence type="ECO:0000313" key="8">
    <source>
        <dbReference type="EMBL" id="MDR6244380.1"/>
    </source>
</evidence>
<feature type="domain" description="Glycosyl hydrolase family 32 N-terminal" evidence="6">
    <location>
        <begin position="156"/>
        <end position="356"/>
    </location>
</feature>
<keyword evidence="2 4" id="KW-0378">Hydrolase</keyword>
<evidence type="ECO:0000256" key="1">
    <source>
        <dbReference type="ARBA" id="ARBA00009902"/>
    </source>
</evidence>
<dbReference type="Pfam" id="PF08244">
    <property type="entry name" value="Glyco_hydro_32C"/>
    <property type="match status" value="1"/>
</dbReference>
<evidence type="ECO:0000259" key="6">
    <source>
        <dbReference type="Pfam" id="PF00251"/>
    </source>
</evidence>
<dbReference type="PROSITE" id="PS00609">
    <property type="entry name" value="GLYCOSYL_HYDROL_F32"/>
    <property type="match status" value="1"/>
</dbReference>
<dbReference type="SMART" id="SM00640">
    <property type="entry name" value="Glyco_32"/>
    <property type="match status" value="1"/>
</dbReference>
<dbReference type="Gene3D" id="2.60.120.560">
    <property type="entry name" value="Exo-inulinase, domain 1"/>
    <property type="match status" value="1"/>
</dbReference>
<name>A0ABU1IYQ3_9BACL</name>
<keyword evidence="9" id="KW-1185">Reference proteome</keyword>
<dbReference type="EMBL" id="JAVDQH010000008">
    <property type="protein sequence ID" value="MDR6244380.1"/>
    <property type="molecule type" value="Genomic_DNA"/>
</dbReference>
<feature type="domain" description="Glycosyl hydrolase family 32 C-terminal" evidence="7">
    <location>
        <begin position="369"/>
        <end position="508"/>
    </location>
</feature>
<dbReference type="RefSeq" id="WP_188773791.1">
    <property type="nucleotide sequence ID" value="NZ_BMMB01000001.1"/>
</dbReference>
<dbReference type="InterPro" id="IPR023296">
    <property type="entry name" value="Glyco_hydro_beta-prop_sf"/>
</dbReference>
<evidence type="ECO:0000256" key="2">
    <source>
        <dbReference type="ARBA" id="ARBA00022801"/>
    </source>
</evidence>
<evidence type="ECO:0000256" key="3">
    <source>
        <dbReference type="ARBA" id="ARBA00023295"/>
    </source>
</evidence>
<dbReference type="PANTHER" id="PTHR42800:SF1">
    <property type="entry name" value="EXOINULINASE INUD (AFU_ORTHOLOGUE AFUA_5G00480)"/>
    <property type="match status" value="1"/>
</dbReference>
<dbReference type="Gene3D" id="2.115.10.20">
    <property type="entry name" value="Glycosyl hydrolase domain, family 43"/>
    <property type="match status" value="1"/>
</dbReference>
<dbReference type="Pfam" id="PF00251">
    <property type="entry name" value="Glyco_hydro_32N"/>
    <property type="match status" value="2"/>
</dbReference>
<keyword evidence="3 4" id="KW-0326">Glycosidase</keyword>
<dbReference type="SUPFAM" id="SSF75005">
    <property type="entry name" value="Arabinanase/levansucrase/invertase"/>
    <property type="match status" value="1"/>
</dbReference>
<dbReference type="Proteomes" id="UP001185028">
    <property type="component" value="Unassembled WGS sequence"/>
</dbReference>
<feature type="compositionally biased region" description="Polar residues" evidence="5">
    <location>
        <begin position="115"/>
        <end position="128"/>
    </location>
</feature>
<dbReference type="InterPro" id="IPR001362">
    <property type="entry name" value="Glyco_hydro_32"/>
</dbReference>
<comment type="caution">
    <text evidence="8">The sequence shown here is derived from an EMBL/GenBank/DDBJ whole genome shotgun (WGS) entry which is preliminary data.</text>
</comment>
<dbReference type="GO" id="GO:0016787">
    <property type="term" value="F:hydrolase activity"/>
    <property type="evidence" value="ECO:0007669"/>
    <property type="project" value="UniProtKB-KW"/>
</dbReference>
<proteinExistence type="inferred from homology"/>
<evidence type="ECO:0000256" key="4">
    <source>
        <dbReference type="RuleBase" id="RU362110"/>
    </source>
</evidence>
<organism evidence="8 9">
    <name type="scientific">Paenibacillus hunanensis</name>
    <dbReference type="NCBI Taxonomy" id="539262"/>
    <lineage>
        <taxon>Bacteria</taxon>
        <taxon>Bacillati</taxon>
        <taxon>Bacillota</taxon>
        <taxon>Bacilli</taxon>
        <taxon>Bacillales</taxon>
        <taxon>Paenibacillaceae</taxon>
        <taxon>Paenibacillus</taxon>
    </lineage>
</organism>